<gene>
    <name evidence="1" type="ordered locus">RSal33209_0611</name>
</gene>
<keyword evidence="2" id="KW-1185">Reference proteome</keyword>
<keyword evidence="1" id="KW-0223">Dioxygenase</keyword>
<dbReference type="eggNOG" id="COG0346">
    <property type="taxonomic scope" value="Bacteria"/>
</dbReference>
<dbReference type="STRING" id="288705.RSal33209_0611"/>
<keyword evidence="1" id="KW-0560">Oxidoreductase</keyword>
<accession>A9WLG0</accession>
<dbReference type="HOGENOM" id="CLU_2702211_0_0_11"/>
<dbReference type="GO" id="GO:0051213">
    <property type="term" value="F:dioxygenase activity"/>
    <property type="evidence" value="ECO:0007669"/>
    <property type="project" value="UniProtKB-KW"/>
</dbReference>
<dbReference type="KEGG" id="rsa:RSal33209_0611"/>
<sequence length="73" mass="7897">MSLHRLTRVVMGVPNVVETAAYYEEFGLDPLGNNSFGTRDGGEQLKIVHAPTRRLVELGVGADNQDDVAKVTA</sequence>
<dbReference type="RefSeq" id="WP_012244061.1">
    <property type="nucleotide sequence ID" value="NC_010168.1"/>
</dbReference>
<organism evidence="1 2">
    <name type="scientific">Renibacterium salmoninarum (strain ATCC 33209 / DSM 20767 / JCM 11484 / NBRC 15589 / NCIMB 2235)</name>
    <dbReference type="NCBI Taxonomy" id="288705"/>
    <lineage>
        <taxon>Bacteria</taxon>
        <taxon>Bacillati</taxon>
        <taxon>Actinomycetota</taxon>
        <taxon>Actinomycetes</taxon>
        <taxon>Micrococcales</taxon>
        <taxon>Micrococcaceae</taxon>
        <taxon>Renibacterium</taxon>
    </lineage>
</organism>
<reference evidence="2" key="1">
    <citation type="journal article" date="2008" name="J. Bacteriol.">
        <title>Genome sequence of the fish pathogen Renibacterium salmoninarum suggests reductive evolution away from an environmental Arthrobacter ancestor.</title>
        <authorList>
            <person name="Wiens G.D."/>
            <person name="Rockey D.D."/>
            <person name="Wu Z."/>
            <person name="Chang J."/>
            <person name="Levy R."/>
            <person name="Crane S."/>
            <person name="Chen D.S."/>
            <person name="Capri G.R."/>
            <person name="Burnett J.R."/>
            <person name="Sudheesh P.S."/>
            <person name="Schipma M.J."/>
            <person name="Burd H."/>
            <person name="Bhattacharyya A."/>
            <person name="Rhodes L.D."/>
            <person name="Kaul R."/>
            <person name="Strom M.S."/>
        </authorList>
    </citation>
    <scope>NUCLEOTIDE SEQUENCE [LARGE SCALE GENOMIC DNA]</scope>
    <source>
        <strain evidence="2">ATCC 33209 / DSM 20767 / JCM 11484 / NBRC 15589 / NCIMB 2235</strain>
    </source>
</reference>
<proteinExistence type="predicted"/>
<name>A9WLG0_RENSM</name>
<dbReference type="Proteomes" id="UP000002007">
    <property type="component" value="Chromosome"/>
</dbReference>
<dbReference type="EMBL" id="CP000910">
    <property type="protein sequence ID" value="ABY22359.1"/>
    <property type="molecule type" value="Genomic_DNA"/>
</dbReference>
<dbReference type="AlphaFoldDB" id="A9WLG0"/>
<evidence type="ECO:0000313" key="2">
    <source>
        <dbReference type="Proteomes" id="UP000002007"/>
    </source>
</evidence>
<protein>
    <submittedName>
        <fullName evidence="1">Dioxygenase</fullName>
    </submittedName>
</protein>
<evidence type="ECO:0000313" key="1">
    <source>
        <dbReference type="EMBL" id="ABY22359.1"/>
    </source>
</evidence>